<organism evidence="3 4">
    <name type="scientific">Nannocystis punicea</name>
    <dbReference type="NCBI Taxonomy" id="2995304"/>
    <lineage>
        <taxon>Bacteria</taxon>
        <taxon>Pseudomonadati</taxon>
        <taxon>Myxococcota</taxon>
        <taxon>Polyangia</taxon>
        <taxon>Nannocystales</taxon>
        <taxon>Nannocystaceae</taxon>
        <taxon>Nannocystis</taxon>
    </lineage>
</organism>
<name>A0ABY7H2V6_9BACT</name>
<evidence type="ECO:0000313" key="4">
    <source>
        <dbReference type="Proteomes" id="UP001164459"/>
    </source>
</evidence>
<dbReference type="EMBL" id="CP114040">
    <property type="protein sequence ID" value="WAS93593.1"/>
    <property type="molecule type" value="Genomic_DNA"/>
</dbReference>
<dbReference type="RefSeq" id="WP_269035932.1">
    <property type="nucleotide sequence ID" value="NZ_CP114040.1"/>
</dbReference>
<proteinExistence type="predicted"/>
<feature type="compositionally biased region" description="Low complexity" evidence="1">
    <location>
        <begin position="22"/>
        <end position="81"/>
    </location>
</feature>
<gene>
    <name evidence="3" type="ORF">O0S08_46260</name>
</gene>
<evidence type="ECO:0000313" key="3">
    <source>
        <dbReference type="EMBL" id="WAS93593.1"/>
    </source>
</evidence>
<dbReference type="PROSITE" id="PS51257">
    <property type="entry name" value="PROKAR_LIPOPROTEIN"/>
    <property type="match status" value="1"/>
</dbReference>
<protein>
    <submittedName>
        <fullName evidence="3">Glycosyl hydrolase family 28-related protein</fullName>
    </submittedName>
</protein>
<evidence type="ECO:0000256" key="1">
    <source>
        <dbReference type="SAM" id="MobiDB-lite"/>
    </source>
</evidence>
<reference evidence="3" key="1">
    <citation type="submission" date="2022-11" db="EMBL/GenBank/DDBJ databases">
        <title>Minimal conservation of predation-associated metabolite biosynthetic gene clusters underscores biosynthetic potential of Myxococcota including descriptions for ten novel species: Archangium lansinium sp. nov., Myxococcus landrumus sp. nov., Nannocystis bai.</title>
        <authorList>
            <person name="Ahearne A."/>
            <person name="Stevens C."/>
            <person name="Dowd S."/>
        </authorList>
    </citation>
    <scope>NUCLEOTIDE SEQUENCE</scope>
    <source>
        <strain evidence="3">Fl3</strain>
    </source>
</reference>
<dbReference type="Pfam" id="PF12708">
    <property type="entry name" value="Pect-lyase_RHGA_epim"/>
    <property type="match status" value="1"/>
</dbReference>
<feature type="region of interest" description="Disordered" evidence="1">
    <location>
        <begin position="16"/>
        <end position="96"/>
    </location>
</feature>
<dbReference type="InterPro" id="IPR012334">
    <property type="entry name" value="Pectin_lyas_fold"/>
</dbReference>
<dbReference type="InterPro" id="IPR011050">
    <property type="entry name" value="Pectin_lyase_fold/virulence"/>
</dbReference>
<feature type="region of interest" description="Disordered" evidence="1">
    <location>
        <begin position="550"/>
        <end position="573"/>
    </location>
</feature>
<keyword evidence="3" id="KW-0378">Hydrolase</keyword>
<dbReference type="Gene3D" id="2.160.20.10">
    <property type="entry name" value="Single-stranded right-handed beta-helix, Pectin lyase-like"/>
    <property type="match status" value="1"/>
</dbReference>
<keyword evidence="4" id="KW-1185">Reference proteome</keyword>
<feature type="domain" description="Rhamnogalacturonase A/B/Epimerase-like pectate lyase" evidence="2">
    <location>
        <begin position="133"/>
        <end position="200"/>
    </location>
</feature>
<sequence>MRRFVGASLVWIVACGGGDGSTGASTSTGEGTGTSTSVEATSSTTGATSEAPTSTGEATGTTASPTSTTADSSEATSTTGEPVGWRSELYPEDWTPEFTGPDGRFLHDFSYAGYRLAAEAPGSVLPATTIDAVRDHGADASGTSDATAALQAALDAAAEAGGAVVRLPAGLYRVDGRLTVKSSNTVIAGAGAEQSRLWFTKFSDMSFEAHLTFEGAPQLGADVTLVEDGQTRARTITLADASGLKVGDEIAIGWQISPAFVTEHEMAGTWMVFNDTWQPFFWRTVTAIDPDSGVVEIDVPLRYPALVRDQASVRPVTGLLREVALMDVGVANAVGWEDAWSQDQVFAVAMVGVRDAWVTGVKSFVSPGAPGEGKGAGRHLQSGGLTVQRSARVTVADSTLELAQHRGDGGNGYLFEVMQSGEVLVRDCVARAGRHNFVQNWGFGATGIVWLRVHSSEGKAVALMGSEFGTVGLSEFHHSLATANLLDESVVDDGWGAVNRLAWSSGAGHSATQSAVWNASGKGVVRSRQFGHGYVIGVGPQLTVETSLEAPDAAGTAPEDWVEGPGQVGPLQPTSLYEDQLARRLGG</sequence>
<dbReference type="InterPro" id="IPR024535">
    <property type="entry name" value="RHGA/B-epi-like_pectate_lyase"/>
</dbReference>
<dbReference type="SUPFAM" id="SSF51126">
    <property type="entry name" value="Pectin lyase-like"/>
    <property type="match status" value="1"/>
</dbReference>
<evidence type="ECO:0000259" key="2">
    <source>
        <dbReference type="Pfam" id="PF12708"/>
    </source>
</evidence>
<dbReference type="Proteomes" id="UP001164459">
    <property type="component" value="Chromosome"/>
</dbReference>
<accession>A0ABY7H2V6</accession>
<dbReference type="GO" id="GO:0016787">
    <property type="term" value="F:hydrolase activity"/>
    <property type="evidence" value="ECO:0007669"/>
    <property type="project" value="UniProtKB-KW"/>
</dbReference>